<comment type="catalytic activity">
    <reaction evidence="3">
        <text>N(6)-succinyl-L-lysyl-[protein] + NAD(+) + H2O = 2''-O-succinyl-ADP-D-ribose + nicotinamide + L-lysyl-[protein]</text>
        <dbReference type="Rhea" id="RHEA:47668"/>
        <dbReference type="Rhea" id="RHEA-COMP:9752"/>
        <dbReference type="Rhea" id="RHEA-COMP:11877"/>
        <dbReference type="ChEBI" id="CHEBI:15377"/>
        <dbReference type="ChEBI" id="CHEBI:17154"/>
        <dbReference type="ChEBI" id="CHEBI:29969"/>
        <dbReference type="ChEBI" id="CHEBI:57540"/>
        <dbReference type="ChEBI" id="CHEBI:87830"/>
        <dbReference type="ChEBI" id="CHEBI:87832"/>
    </reaction>
</comment>
<reference evidence="6 7" key="1">
    <citation type="journal article" date="2018" name="Nat. Ecol. Evol.">
        <title>Genomic signatures of mitonuclear coevolution across populations of Tigriopus californicus.</title>
        <authorList>
            <person name="Barreto F.S."/>
            <person name="Watson E.T."/>
            <person name="Lima T.G."/>
            <person name="Willett C.S."/>
            <person name="Edmands S."/>
            <person name="Li W."/>
            <person name="Burton R.S."/>
        </authorList>
    </citation>
    <scope>NUCLEOTIDE SEQUENCE [LARGE SCALE GENOMIC DNA]</scope>
    <source>
        <strain evidence="6 7">San Diego</strain>
    </source>
</reference>
<keyword evidence="1 3" id="KW-0808">Transferase</keyword>
<comment type="catalytic activity">
    <reaction evidence="3">
        <text>N(6)-glutaryl-L-lysyl-[protein] + NAD(+) + H2O = 2''-O-glutaryl-ADP-D-ribose + nicotinamide + L-lysyl-[protein]</text>
        <dbReference type="Rhea" id="RHEA:47664"/>
        <dbReference type="Rhea" id="RHEA-COMP:9752"/>
        <dbReference type="Rhea" id="RHEA-COMP:11875"/>
        <dbReference type="ChEBI" id="CHEBI:15377"/>
        <dbReference type="ChEBI" id="CHEBI:17154"/>
        <dbReference type="ChEBI" id="CHEBI:29969"/>
        <dbReference type="ChEBI" id="CHEBI:57540"/>
        <dbReference type="ChEBI" id="CHEBI:87828"/>
        <dbReference type="ChEBI" id="CHEBI:87829"/>
    </reaction>
</comment>
<dbReference type="NCBIfam" id="NF001753">
    <property type="entry name" value="PRK00481.1-3"/>
    <property type="match status" value="1"/>
</dbReference>
<dbReference type="PROSITE" id="PS50305">
    <property type="entry name" value="SIRTUIN"/>
    <property type="match status" value="1"/>
</dbReference>
<dbReference type="Proteomes" id="UP000318571">
    <property type="component" value="Chromosome 10"/>
</dbReference>
<dbReference type="GO" id="GO:0061697">
    <property type="term" value="F:protein-glutaryllysine deglutarylase activity"/>
    <property type="evidence" value="ECO:0007669"/>
    <property type="project" value="RHEA"/>
</dbReference>
<dbReference type="InterPro" id="IPR027546">
    <property type="entry name" value="Sirtuin_class_III"/>
</dbReference>
<dbReference type="GO" id="GO:0008270">
    <property type="term" value="F:zinc ion binding"/>
    <property type="evidence" value="ECO:0007669"/>
    <property type="project" value="UniProtKB-UniRule"/>
</dbReference>
<dbReference type="STRING" id="6832.A0A553NDC1"/>
<feature type="binding site" evidence="3">
    <location>
        <position position="284"/>
    </location>
    <ligand>
        <name>NAD(+)</name>
        <dbReference type="ChEBI" id="CHEBI:57540"/>
    </ligand>
</feature>
<keyword evidence="3 4" id="KW-0862">Zinc</keyword>
<keyword evidence="7" id="KW-1185">Reference proteome</keyword>
<dbReference type="SUPFAM" id="SSF52467">
    <property type="entry name" value="DHS-like NAD/FAD-binding domain"/>
    <property type="match status" value="1"/>
</dbReference>
<comment type="caution">
    <text evidence="6">The sequence shown here is derived from an EMBL/GenBank/DDBJ whole genome shotgun (WGS) entry which is preliminary data.</text>
</comment>
<feature type="binding site" evidence="3">
    <location>
        <position position="95"/>
    </location>
    <ligand>
        <name>substrate</name>
    </ligand>
</feature>
<dbReference type="InterPro" id="IPR026590">
    <property type="entry name" value="Ssirtuin_cat_dom"/>
</dbReference>
<feature type="binding site" evidence="3">
    <location>
        <begin position="51"/>
        <end position="70"/>
    </location>
    <ligand>
        <name>NAD(+)</name>
        <dbReference type="ChEBI" id="CHEBI:57540"/>
    </ligand>
</feature>
<proteinExistence type="inferred from homology"/>
<evidence type="ECO:0000313" key="6">
    <source>
        <dbReference type="EMBL" id="TRY63408.1"/>
    </source>
</evidence>
<dbReference type="Gene3D" id="3.40.50.1220">
    <property type="entry name" value="TPP-binding domain"/>
    <property type="match status" value="1"/>
</dbReference>
<keyword evidence="2 3" id="KW-0520">NAD</keyword>
<dbReference type="Gene3D" id="3.30.1600.10">
    <property type="entry name" value="SIR2/SIRT2 'Small Domain"/>
    <property type="match status" value="1"/>
</dbReference>
<dbReference type="InterPro" id="IPR050134">
    <property type="entry name" value="NAD-dep_sirtuin_deacylases"/>
</dbReference>
<dbReference type="AlphaFoldDB" id="A0A553NDC1"/>
<evidence type="ECO:0000256" key="2">
    <source>
        <dbReference type="ARBA" id="ARBA00023027"/>
    </source>
</evidence>
<dbReference type="PANTHER" id="PTHR11085:SF10">
    <property type="entry name" value="NAD-DEPENDENT PROTEIN DEACYLASE SIRTUIN-5, MITOCHONDRIAL-RELATED"/>
    <property type="match status" value="1"/>
</dbReference>
<feature type="binding site" evidence="3">
    <location>
        <begin position="133"/>
        <end position="136"/>
    </location>
    <ligand>
        <name>NAD(+)</name>
        <dbReference type="ChEBI" id="CHEBI:57540"/>
    </ligand>
</feature>
<comment type="function">
    <text evidence="3">NAD-dependent lysine demalonylase, desuccinylase and deglutarylase that specifically removes malonyl, succinyl and glutaryl groups on target proteins. Has weak NAD-dependent protein deacetylase activity; however this activity may not be physiologically relevant in vivo.</text>
</comment>
<feature type="binding site" evidence="3">
    <location>
        <begin position="266"/>
        <end position="268"/>
    </location>
    <ligand>
        <name>NAD(+)</name>
        <dbReference type="ChEBI" id="CHEBI:57540"/>
    </ligand>
</feature>
<dbReference type="HAMAP" id="MF_01121">
    <property type="entry name" value="Sirtuin_ClassIII"/>
    <property type="match status" value="1"/>
</dbReference>
<accession>A0A553NDC1</accession>
<dbReference type="GO" id="GO:0005634">
    <property type="term" value="C:nucleus"/>
    <property type="evidence" value="ECO:0007669"/>
    <property type="project" value="TreeGrafter"/>
</dbReference>
<evidence type="ECO:0000256" key="1">
    <source>
        <dbReference type="ARBA" id="ARBA00022679"/>
    </source>
</evidence>
<keyword evidence="3 4" id="KW-0479">Metal-binding</keyword>
<comment type="domain">
    <text evidence="3">In contrast to class I sirtuins, class III sirtuins have only weak deacetylase activity. Difference in substrate specificity is probably due to a larger hydrophobic pocket with 2 residues (Tyr-95 and Arg-98) that bind to malonylated and succinylated substrates and define the specificity.</text>
</comment>
<name>A0A553NDC1_TIGCA</name>
<comment type="caution">
    <text evidence="3">Lacks conserved residue(s) required for the propagation of feature annotation.</text>
</comment>
<comment type="similarity">
    <text evidence="3">Belongs to the sirtuin family. Class III subfamily.</text>
</comment>
<dbReference type="GO" id="GO:0017136">
    <property type="term" value="F:histone deacetylase activity, NAD-dependent"/>
    <property type="evidence" value="ECO:0007669"/>
    <property type="project" value="TreeGrafter"/>
</dbReference>
<dbReference type="PANTHER" id="PTHR11085">
    <property type="entry name" value="NAD-DEPENDENT PROTEIN DEACYLASE SIRTUIN-5, MITOCHONDRIAL-RELATED"/>
    <property type="match status" value="1"/>
</dbReference>
<protein>
    <recommendedName>
        <fullName evidence="3">NAD-dependent protein deacylase</fullName>
        <ecNumber evidence="3">2.3.1.-</ecNumber>
    </recommendedName>
    <alternativeName>
        <fullName evidence="3">Regulatory protein SIR2 homolog 5</fullName>
    </alternativeName>
</protein>
<feature type="active site" description="Proton acceptor" evidence="3 4">
    <location>
        <position position="151"/>
    </location>
</feature>
<dbReference type="GO" id="GO:0005739">
    <property type="term" value="C:mitochondrion"/>
    <property type="evidence" value="ECO:0007669"/>
    <property type="project" value="UniProtKB-SubCell"/>
</dbReference>
<sequence length="294" mass="31584">MRHWARRIRPGGFPGPSLISGLTLTTTRPSSDSSAFKAQLAQAQNIVILTGAGVSAESGIPTFRGPGGLWRTYQATDLATPQAFQRDPSLVWEFYHYRRELMATKAPNPAHRALAQFETQCEGQGRSCRVITQNIDGLHQAAGSQDVLELHGALFRVRCTACGVETANHDSPICPALHGRGQPDAHRSEPPIPVASLPRCVDCGGLLRPAVVWFGENLNPEVFRRAHQAVDECDLCLVVGTSALVYPAALFAPGVAARGAEVAEFNIEPTASTSDYGFYFEGPCGQTLPPLLLG</sequence>
<evidence type="ECO:0000313" key="7">
    <source>
        <dbReference type="Proteomes" id="UP000318571"/>
    </source>
</evidence>
<feature type="domain" description="Deacetylase sirtuin-type" evidence="5">
    <location>
        <begin position="26"/>
        <end position="294"/>
    </location>
</feature>
<dbReference type="GO" id="GO:0070403">
    <property type="term" value="F:NAD+ binding"/>
    <property type="evidence" value="ECO:0007669"/>
    <property type="project" value="UniProtKB-UniRule"/>
</dbReference>
<feature type="binding site" evidence="3 4">
    <location>
        <position position="200"/>
    </location>
    <ligand>
        <name>Zn(2+)</name>
        <dbReference type="ChEBI" id="CHEBI:29105"/>
    </ligand>
</feature>
<feature type="binding site" evidence="4">
    <location>
        <position position="203"/>
    </location>
    <ligand>
        <name>Zn(2+)</name>
        <dbReference type="ChEBI" id="CHEBI:29105"/>
    </ligand>
</feature>
<feature type="binding site" evidence="3">
    <location>
        <begin position="240"/>
        <end position="242"/>
    </location>
    <ligand>
        <name>NAD(+)</name>
        <dbReference type="ChEBI" id="CHEBI:57540"/>
    </ligand>
</feature>
<dbReference type="EMBL" id="VCGU01000458">
    <property type="protein sequence ID" value="TRY63408.1"/>
    <property type="molecule type" value="Genomic_DNA"/>
</dbReference>
<dbReference type="Pfam" id="PF02146">
    <property type="entry name" value="SIR2"/>
    <property type="match status" value="1"/>
</dbReference>
<evidence type="ECO:0000256" key="4">
    <source>
        <dbReference type="PROSITE-ProRule" id="PRU00236"/>
    </source>
</evidence>
<keyword evidence="3" id="KW-0496">Mitochondrion</keyword>
<dbReference type="InterPro" id="IPR026591">
    <property type="entry name" value="Sirtuin_cat_small_dom_sf"/>
</dbReference>
<feature type="binding site" evidence="4">
    <location>
        <position position="162"/>
    </location>
    <ligand>
        <name>Zn(2+)</name>
        <dbReference type="ChEBI" id="CHEBI:29105"/>
    </ligand>
</feature>
<dbReference type="CDD" id="cd01412">
    <property type="entry name" value="SIRT5_Af1_CobB"/>
    <property type="match status" value="1"/>
</dbReference>
<dbReference type="InterPro" id="IPR003000">
    <property type="entry name" value="Sirtuin"/>
</dbReference>
<feature type="binding site" evidence="3 4">
    <location>
        <position position="159"/>
    </location>
    <ligand>
        <name>Zn(2+)</name>
        <dbReference type="ChEBI" id="CHEBI:29105"/>
    </ligand>
</feature>
<gene>
    <name evidence="6" type="ORF">TCAL_00465</name>
</gene>
<dbReference type="EC" id="2.3.1.-" evidence="3"/>
<organism evidence="6 7">
    <name type="scientific">Tigriopus californicus</name>
    <name type="common">Marine copepod</name>
    <dbReference type="NCBI Taxonomy" id="6832"/>
    <lineage>
        <taxon>Eukaryota</taxon>
        <taxon>Metazoa</taxon>
        <taxon>Ecdysozoa</taxon>
        <taxon>Arthropoda</taxon>
        <taxon>Crustacea</taxon>
        <taxon>Multicrustacea</taxon>
        <taxon>Hexanauplia</taxon>
        <taxon>Copepoda</taxon>
        <taxon>Harpacticoida</taxon>
        <taxon>Harpacticidae</taxon>
        <taxon>Tigriopus</taxon>
    </lineage>
</organism>
<evidence type="ECO:0000259" key="5">
    <source>
        <dbReference type="PROSITE" id="PS50305"/>
    </source>
</evidence>
<dbReference type="InterPro" id="IPR029035">
    <property type="entry name" value="DHS-like_NAD/FAD-binding_dom"/>
</dbReference>
<dbReference type="GO" id="GO:0036054">
    <property type="term" value="F:protein-malonyllysine demalonylase activity"/>
    <property type="evidence" value="ECO:0007669"/>
    <property type="project" value="UniProtKB-UniRule"/>
</dbReference>
<comment type="catalytic activity">
    <reaction evidence="3">
        <text>N(6)-malonyl-L-lysyl-[protein] + NAD(+) + H2O = 2''-O-malonyl-ADP-D-ribose + nicotinamide + L-lysyl-[protein]</text>
        <dbReference type="Rhea" id="RHEA:47672"/>
        <dbReference type="Rhea" id="RHEA-COMP:9752"/>
        <dbReference type="Rhea" id="RHEA-COMP:11878"/>
        <dbReference type="ChEBI" id="CHEBI:15377"/>
        <dbReference type="ChEBI" id="CHEBI:17154"/>
        <dbReference type="ChEBI" id="CHEBI:29969"/>
        <dbReference type="ChEBI" id="CHEBI:57540"/>
        <dbReference type="ChEBI" id="CHEBI:87831"/>
        <dbReference type="ChEBI" id="CHEBI:87833"/>
    </reaction>
</comment>
<evidence type="ECO:0000256" key="3">
    <source>
        <dbReference type="HAMAP-Rule" id="MF_03160"/>
    </source>
</evidence>
<dbReference type="GO" id="GO:0036055">
    <property type="term" value="F:protein-succinyllysine desuccinylase activity"/>
    <property type="evidence" value="ECO:0007669"/>
    <property type="project" value="UniProtKB-UniRule"/>
</dbReference>
<dbReference type="OrthoDB" id="424302at2759"/>
<comment type="cofactor">
    <cofactor evidence="3">
        <name>Zn(2+)</name>
        <dbReference type="ChEBI" id="CHEBI:29105"/>
    </cofactor>
    <text evidence="3">Binds 1 zinc ion per subunit.</text>
</comment>
<dbReference type="OMA" id="LIHMHGE"/>
<comment type="subcellular location">
    <subcellularLocation>
        <location evidence="3">Mitochondrion</location>
    </subcellularLocation>
</comment>
<feature type="binding site" evidence="3">
    <location>
        <position position="98"/>
    </location>
    <ligand>
        <name>substrate</name>
    </ligand>
</feature>